<dbReference type="Proteomes" id="UP000087766">
    <property type="component" value="Chromosome 7"/>
</dbReference>
<dbReference type="STRING" id="3916.A0A3Q0F7Y6"/>
<dbReference type="GO" id="GO:0005886">
    <property type="term" value="C:plasma membrane"/>
    <property type="evidence" value="ECO:0007669"/>
    <property type="project" value="TreeGrafter"/>
</dbReference>
<dbReference type="RefSeq" id="XP_022638522.1">
    <property type="nucleotide sequence ID" value="XM_022782801.1"/>
</dbReference>
<keyword evidence="1" id="KW-1133">Transmembrane helix</keyword>
<keyword evidence="1" id="KW-0812">Transmembrane</keyword>
<feature type="transmembrane region" description="Helical" evidence="1">
    <location>
        <begin position="299"/>
        <end position="321"/>
    </location>
</feature>
<dbReference type="GO" id="GO:0009506">
    <property type="term" value="C:plasmodesma"/>
    <property type="evidence" value="ECO:0007669"/>
    <property type="project" value="TreeGrafter"/>
</dbReference>
<sequence>MPMNCLEDVDQERYEEVLVVPPWTARRSTSEGASPRNGTLVLAKERTRRQDWFNGFNLYKGGWNISNASYITSVMSTAFPFFVVAAVWFVIFGAVLLIGCACCCCCNGGEPSDYSKFVHYFSLFLLVLSTITTIGGCAQLYSGQGKIDGTTSETLDYVLNQAQFVAENLNTISNYFDSAKHVVREPPLPLDIDLGPDLDDIKLKIDRAADTLSNKVTANSKTIRKAIDVVRLALVIVAVVLFFVAFLRLCMFEFVLFFSGPYAKCLSDYIGSHLGFVCMQSFVYLGGSVQCTLFSCGCSLVVIGWILVTCTLVLCAAFIFVHNMTGDTCVAMDEWVVNPTAHTALDDIFPCLEKKAVLETYLSSKILTYKIVEAFDEVISNFTNSNTQSGPLVPLLCNPFNSDLTRRNCSSGEVTFQNATQVWKNFTCKVSSSEKCTSAGRLTQSIYTKLGDAVNVTYGLFEYGPFFVDLVDCSFVRKTFKDISTHYCPPLRRYCEQVYLGSVLVSAAVMLSLISSLFFVREQWMFLHNNGVL</sequence>
<dbReference type="KEGG" id="vra:106766478"/>
<reference evidence="3" key="2">
    <citation type="submission" date="2025-08" db="UniProtKB">
        <authorList>
            <consortium name="RefSeq"/>
        </authorList>
    </citation>
    <scope>IDENTIFICATION</scope>
    <source>
        <tissue evidence="3">Leaf</tissue>
    </source>
</reference>
<dbReference type="PANTHER" id="PTHR31414">
    <property type="entry name" value="TRANSMEMBRANE PROTEIN DDB_G0292058"/>
    <property type="match status" value="1"/>
</dbReference>
<evidence type="ECO:0000313" key="2">
    <source>
        <dbReference type="Proteomes" id="UP000087766"/>
    </source>
</evidence>
<gene>
    <name evidence="3" type="primary">LOC106766478</name>
</gene>
<dbReference type="InterPro" id="IPR040283">
    <property type="entry name" value="DDB_G0292058-like"/>
</dbReference>
<dbReference type="AlphaFoldDB" id="A0A3Q0F7Y6"/>
<organism evidence="2 3">
    <name type="scientific">Vigna radiata var. radiata</name>
    <name type="common">Mung bean</name>
    <name type="synonym">Phaseolus aureus</name>
    <dbReference type="NCBI Taxonomy" id="3916"/>
    <lineage>
        <taxon>Eukaryota</taxon>
        <taxon>Viridiplantae</taxon>
        <taxon>Streptophyta</taxon>
        <taxon>Embryophyta</taxon>
        <taxon>Tracheophyta</taxon>
        <taxon>Spermatophyta</taxon>
        <taxon>Magnoliopsida</taxon>
        <taxon>eudicotyledons</taxon>
        <taxon>Gunneridae</taxon>
        <taxon>Pentapetalae</taxon>
        <taxon>rosids</taxon>
        <taxon>fabids</taxon>
        <taxon>Fabales</taxon>
        <taxon>Fabaceae</taxon>
        <taxon>Papilionoideae</taxon>
        <taxon>50 kb inversion clade</taxon>
        <taxon>NPAAA clade</taxon>
        <taxon>indigoferoid/millettioid clade</taxon>
        <taxon>Phaseoleae</taxon>
        <taxon>Vigna</taxon>
    </lineage>
</organism>
<feature type="transmembrane region" description="Helical" evidence="1">
    <location>
        <begin position="498"/>
        <end position="520"/>
    </location>
</feature>
<keyword evidence="1" id="KW-0472">Membrane</keyword>
<proteinExistence type="predicted"/>
<protein>
    <submittedName>
        <fullName evidence="3">Uncharacterized protein LOC106766478</fullName>
    </submittedName>
</protein>
<accession>A0A3Q0F7Y6</accession>
<dbReference type="GeneID" id="106766478"/>
<feature type="transmembrane region" description="Helical" evidence="1">
    <location>
        <begin position="118"/>
        <end position="141"/>
    </location>
</feature>
<name>A0A3Q0F7Y6_VIGRR</name>
<evidence type="ECO:0000313" key="3">
    <source>
        <dbReference type="RefSeq" id="XP_022638522.1"/>
    </source>
</evidence>
<dbReference type="PANTHER" id="PTHR31414:SF15">
    <property type="entry name" value="PLASMA MEMBRANE FUSION PROTEIN"/>
    <property type="match status" value="1"/>
</dbReference>
<dbReference type="OrthoDB" id="1420219at2759"/>
<feature type="transmembrane region" description="Helical" evidence="1">
    <location>
        <begin position="78"/>
        <end position="98"/>
    </location>
</feature>
<evidence type="ECO:0000256" key="1">
    <source>
        <dbReference type="SAM" id="Phobius"/>
    </source>
</evidence>
<feature type="transmembrane region" description="Helical" evidence="1">
    <location>
        <begin position="229"/>
        <end position="249"/>
    </location>
</feature>
<keyword evidence="2" id="KW-1185">Reference proteome</keyword>
<reference evidence="2" key="1">
    <citation type="journal article" date="2014" name="Nat. Commun.">
        <title>Genome sequence of mungbean and insights into evolution within Vigna species.</title>
        <authorList>
            <person name="Kang Y.J."/>
            <person name="Kim S.K."/>
            <person name="Kim M.Y."/>
            <person name="Lestari P."/>
            <person name="Kim K.H."/>
            <person name="Ha B.K."/>
            <person name="Jun T.H."/>
            <person name="Hwang W.J."/>
            <person name="Lee T."/>
            <person name="Lee J."/>
            <person name="Shim S."/>
            <person name="Yoon M.Y."/>
            <person name="Jang Y.E."/>
            <person name="Han K.S."/>
            <person name="Taeprayoon P."/>
            <person name="Yoon N."/>
            <person name="Somta P."/>
            <person name="Tanya P."/>
            <person name="Kim K.S."/>
            <person name="Gwag J.G."/>
            <person name="Moon J.K."/>
            <person name="Lee Y.H."/>
            <person name="Park B.S."/>
            <person name="Bombarely A."/>
            <person name="Doyle J.J."/>
            <person name="Jackson S.A."/>
            <person name="Schafleitner R."/>
            <person name="Srinives P."/>
            <person name="Varshney R.K."/>
            <person name="Lee S.H."/>
        </authorList>
    </citation>
    <scope>NUCLEOTIDE SEQUENCE [LARGE SCALE GENOMIC DNA]</scope>
    <source>
        <strain evidence="2">cv. VC1973A</strain>
    </source>
</reference>